<gene>
    <name evidence="4" type="ORF">H9704_02985</name>
</gene>
<protein>
    <submittedName>
        <fullName evidence="4">Ribokinase</fullName>
    </submittedName>
</protein>
<feature type="domain" description="Carbohydrate kinase PfkB" evidence="3">
    <location>
        <begin position="2"/>
        <end position="240"/>
    </location>
</feature>
<dbReference type="PANTHER" id="PTHR10584:SF166">
    <property type="entry name" value="RIBOKINASE"/>
    <property type="match status" value="1"/>
</dbReference>
<dbReference type="InterPro" id="IPR011611">
    <property type="entry name" value="PfkB_dom"/>
</dbReference>
<dbReference type="Gene3D" id="3.40.1190.20">
    <property type="match status" value="1"/>
</dbReference>
<dbReference type="PRINTS" id="PR00990">
    <property type="entry name" value="RIBOKINASE"/>
</dbReference>
<keyword evidence="1" id="KW-0808">Transferase</keyword>
<reference evidence="4" key="2">
    <citation type="submission" date="2021-04" db="EMBL/GenBank/DDBJ databases">
        <authorList>
            <person name="Gilroy R."/>
        </authorList>
    </citation>
    <scope>NUCLEOTIDE SEQUENCE</scope>
    <source>
        <strain evidence="4">CHK180-15479</strain>
    </source>
</reference>
<feature type="non-terminal residue" evidence="4">
    <location>
        <position position="1"/>
    </location>
</feature>
<dbReference type="GO" id="GO:0016301">
    <property type="term" value="F:kinase activity"/>
    <property type="evidence" value="ECO:0007669"/>
    <property type="project" value="UniProtKB-KW"/>
</dbReference>
<dbReference type="PANTHER" id="PTHR10584">
    <property type="entry name" value="SUGAR KINASE"/>
    <property type="match status" value="1"/>
</dbReference>
<organism evidence="4 5">
    <name type="scientific">Candidatus Enterocloster excrementipullorum</name>
    <dbReference type="NCBI Taxonomy" id="2838559"/>
    <lineage>
        <taxon>Bacteria</taxon>
        <taxon>Bacillati</taxon>
        <taxon>Bacillota</taxon>
        <taxon>Clostridia</taxon>
        <taxon>Lachnospirales</taxon>
        <taxon>Lachnospiraceae</taxon>
        <taxon>Enterocloster</taxon>
    </lineage>
</organism>
<dbReference type="AlphaFoldDB" id="A0A9D2SH74"/>
<accession>A0A9D2SH74</accession>
<sequence>DLLQEAGVDTHLVKRLESVRTGNAIIQRDPEGNNCILLYGGANQAITREQVKESLEGFGAGDYIVLQNEINQMPFLMEQAHAKEMHIVLNPSPMNGRIFEMPLGCVDYLILNEVEAAQILEADTPALGDEKAALGDEKTALGGEKAGEAMAELLKKKFPRSRIVLTLGEKGAVYCGEETRIRQPAYAVRAMDTTAAGDTFTGYFIAGISRGMSAEEALDTASRAAAIAVTKPGAAPSIPAWEQVQDWNPTPAAAPAIH</sequence>
<reference evidence="4" key="1">
    <citation type="journal article" date="2021" name="PeerJ">
        <title>Extensive microbial diversity within the chicken gut microbiome revealed by metagenomics and culture.</title>
        <authorList>
            <person name="Gilroy R."/>
            <person name="Ravi A."/>
            <person name="Getino M."/>
            <person name="Pursley I."/>
            <person name="Horton D.L."/>
            <person name="Alikhan N.F."/>
            <person name="Baker D."/>
            <person name="Gharbi K."/>
            <person name="Hall N."/>
            <person name="Watson M."/>
            <person name="Adriaenssens E.M."/>
            <person name="Foster-Nyarko E."/>
            <person name="Jarju S."/>
            <person name="Secka A."/>
            <person name="Antonio M."/>
            <person name="Oren A."/>
            <person name="Chaudhuri R.R."/>
            <person name="La Ragione R."/>
            <person name="Hildebrand F."/>
            <person name="Pallen M.J."/>
        </authorList>
    </citation>
    <scope>NUCLEOTIDE SEQUENCE</scope>
    <source>
        <strain evidence="4">CHK180-15479</strain>
    </source>
</reference>
<dbReference type="Pfam" id="PF00294">
    <property type="entry name" value="PfkB"/>
    <property type="match status" value="1"/>
</dbReference>
<dbReference type="EMBL" id="DWWT01000011">
    <property type="protein sequence ID" value="HJC05109.1"/>
    <property type="molecule type" value="Genomic_DNA"/>
</dbReference>
<evidence type="ECO:0000313" key="4">
    <source>
        <dbReference type="EMBL" id="HJC05109.1"/>
    </source>
</evidence>
<evidence type="ECO:0000313" key="5">
    <source>
        <dbReference type="Proteomes" id="UP000823910"/>
    </source>
</evidence>
<dbReference type="InterPro" id="IPR002139">
    <property type="entry name" value="Ribo/fructo_kinase"/>
</dbReference>
<keyword evidence="2" id="KW-0418">Kinase</keyword>
<evidence type="ECO:0000259" key="3">
    <source>
        <dbReference type="Pfam" id="PF00294"/>
    </source>
</evidence>
<dbReference type="SUPFAM" id="SSF53613">
    <property type="entry name" value="Ribokinase-like"/>
    <property type="match status" value="1"/>
</dbReference>
<proteinExistence type="predicted"/>
<evidence type="ECO:0000256" key="2">
    <source>
        <dbReference type="ARBA" id="ARBA00022777"/>
    </source>
</evidence>
<name>A0A9D2SH74_9FIRM</name>
<dbReference type="InterPro" id="IPR029056">
    <property type="entry name" value="Ribokinase-like"/>
</dbReference>
<comment type="caution">
    <text evidence="4">The sequence shown here is derived from an EMBL/GenBank/DDBJ whole genome shotgun (WGS) entry which is preliminary data.</text>
</comment>
<dbReference type="Proteomes" id="UP000823910">
    <property type="component" value="Unassembled WGS sequence"/>
</dbReference>
<evidence type="ECO:0000256" key="1">
    <source>
        <dbReference type="ARBA" id="ARBA00022679"/>
    </source>
</evidence>
<dbReference type="GO" id="GO:0006796">
    <property type="term" value="P:phosphate-containing compound metabolic process"/>
    <property type="evidence" value="ECO:0007669"/>
    <property type="project" value="UniProtKB-ARBA"/>
</dbReference>